<organism evidence="1 2">
    <name type="scientific">Vararia minispora EC-137</name>
    <dbReference type="NCBI Taxonomy" id="1314806"/>
    <lineage>
        <taxon>Eukaryota</taxon>
        <taxon>Fungi</taxon>
        <taxon>Dikarya</taxon>
        <taxon>Basidiomycota</taxon>
        <taxon>Agaricomycotina</taxon>
        <taxon>Agaricomycetes</taxon>
        <taxon>Russulales</taxon>
        <taxon>Lachnocladiaceae</taxon>
        <taxon>Vararia</taxon>
    </lineage>
</organism>
<dbReference type="EMBL" id="MU273819">
    <property type="protein sequence ID" value="KAI0027923.1"/>
    <property type="molecule type" value="Genomic_DNA"/>
</dbReference>
<reference evidence="1" key="1">
    <citation type="submission" date="2021-02" db="EMBL/GenBank/DDBJ databases">
        <authorList>
            <consortium name="DOE Joint Genome Institute"/>
            <person name="Ahrendt S."/>
            <person name="Looney B.P."/>
            <person name="Miyauchi S."/>
            <person name="Morin E."/>
            <person name="Drula E."/>
            <person name="Courty P.E."/>
            <person name="Chicoki N."/>
            <person name="Fauchery L."/>
            <person name="Kohler A."/>
            <person name="Kuo A."/>
            <person name="Labutti K."/>
            <person name="Pangilinan J."/>
            <person name="Lipzen A."/>
            <person name="Riley R."/>
            <person name="Andreopoulos W."/>
            <person name="He G."/>
            <person name="Johnson J."/>
            <person name="Barry K.W."/>
            <person name="Grigoriev I.V."/>
            <person name="Nagy L."/>
            <person name="Hibbett D."/>
            <person name="Henrissat B."/>
            <person name="Matheny P.B."/>
            <person name="Labbe J."/>
            <person name="Martin F."/>
        </authorList>
    </citation>
    <scope>NUCLEOTIDE SEQUENCE</scope>
    <source>
        <strain evidence="1">EC-137</strain>
    </source>
</reference>
<keyword evidence="2" id="KW-1185">Reference proteome</keyword>
<gene>
    <name evidence="1" type="ORF">K488DRAFT_90311</name>
</gene>
<evidence type="ECO:0000313" key="2">
    <source>
        <dbReference type="Proteomes" id="UP000814128"/>
    </source>
</evidence>
<accession>A0ACB8Q867</accession>
<evidence type="ECO:0000313" key="1">
    <source>
        <dbReference type="EMBL" id="KAI0027923.1"/>
    </source>
</evidence>
<comment type="caution">
    <text evidence="1">The sequence shown here is derived from an EMBL/GenBank/DDBJ whole genome shotgun (WGS) entry which is preliminary data.</text>
</comment>
<dbReference type="Proteomes" id="UP000814128">
    <property type="component" value="Unassembled WGS sequence"/>
</dbReference>
<sequence>MILSARASIRETLRTTTSRPRRYTPAHGRDQRGVRKQGYPASPIYSNDNFLTRTLKAVAPECGAALIVHERAHVTAKTLRHRFLFTHVLTPSHFTSPPSRIPTIQTHLLAIPPRAPFHTGLDAGLLMAFTDTPRGAGRAPGDFPRARLETFRAPLATPMGARRWDSSVGIS</sequence>
<protein>
    <submittedName>
        <fullName evidence="1">Uncharacterized protein</fullName>
    </submittedName>
</protein>
<proteinExistence type="predicted"/>
<reference evidence="1" key="2">
    <citation type="journal article" date="2022" name="New Phytol.">
        <title>Evolutionary transition to the ectomycorrhizal habit in the genomes of a hyperdiverse lineage of mushroom-forming fungi.</title>
        <authorList>
            <person name="Looney B."/>
            <person name="Miyauchi S."/>
            <person name="Morin E."/>
            <person name="Drula E."/>
            <person name="Courty P.E."/>
            <person name="Kohler A."/>
            <person name="Kuo A."/>
            <person name="LaButti K."/>
            <person name="Pangilinan J."/>
            <person name="Lipzen A."/>
            <person name="Riley R."/>
            <person name="Andreopoulos W."/>
            <person name="He G."/>
            <person name="Johnson J."/>
            <person name="Nolan M."/>
            <person name="Tritt A."/>
            <person name="Barry K.W."/>
            <person name="Grigoriev I.V."/>
            <person name="Nagy L.G."/>
            <person name="Hibbett D."/>
            <person name="Henrissat B."/>
            <person name="Matheny P.B."/>
            <person name="Labbe J."/>
            <person name="Martin F.M."/>
        </authorList>
    </citation>
    <scope>NUCLEOTIDE SEQUENCE</scope>
    <source>
        <strain evidence="1">EC-137</strain>
    </source>
</reference>
<name>A0ACB8Q867_9AGAM</name>